<dbReference type="PANTHER" id="PTHR38009:SF1">
    <property type="entry name" value="CONSERVED HYPOTHETICAL PHAGE TAIL PROTEIN"/>
    <property type="match status" value="1"/>
</dbReference>
<dbReference type="OrthoDB" id="73314at2"/>
<organism evidence="1 2">
    <name type="scientific">Aquimarina amphilecti</name>
    <dbReference type="NCBI Taxonomy" id="1038014"/>
    <lineage>
        <taxon>Bacteria</taxon>
        <taxon>Pseudomonadati</taxon>
        <taxon>Bacteroidota</taxon>
        <taxon>Flavobacteriia</taxon>
        <taxon>Flavobacteriales</taxon>
        <taxon>Flavobacteriaceae</taxon>
        <taxon>Aquimarina</taxon>
    </lineage>
</organism>
<dbReference type="Pfam" id="PF06841">
    <property type="entry name" value="Phage_T4_gp19"/>
    <property type="match status" value="1"/>
</dbReference>
<dbReference type="Proteomes" id="UP000198521">
    <property type="component" value="Unassembled WGS sequence"/>
</dbReference>
<dbReference type="PANTHER" id="PTHR38009">
    <property type="entry name" value="CONSERVED HYPOTHETICAL PHAGE TAIL PROTEIN"/>
    <property type="match status" value="1"/>
</dbReference>
<dbReference type="NCBIfam" id="TIGR02241">
    <property type="entry name" value="conserved hypothetical phage tail region protein"/>
    <property type="match status" value="1"/>
</dbReference>
<evidence type="ECO:0000313" key="1">
    <source>
        <dbReference type="EMBL" id="SEL66911.1"/>
    </source>
</evidence>
<gene>
    <name evidence="1" type="ORF">SAMN04487910_2978</name>
</gene>
<sequence length="157" mass="17498">MALTKEQIKTDYPLVTYNYRVDINGVSISFSEVSGLELSFETTTYKESFATGGKVGPNIMYMPGQIQPVNISMKKGLVKGKSIPVFYDWINDIQLNQVDKRDIVVHLLDEKGSTVVSWKVIDAFPTKLTAPSFDASSNDVAIESMDLMAFRVTMEEA</sequence>
<dbReference type="STRING" id="1038014.SAMN04487910_2978"/>
<proteinExistence type="predicted"/>
<dbReference type="GO" id="GO:0005198">
    <property type="term" value="F:structural molecule activity"/>
    <property type="evidence" value="ECO:0007669"/>
    <property type="project" value="InterPro"/>
</dbReference>
<keyword evidence="2" id="KW-1185">Reference proteome</keyword>
<accession>A0A1H7S2R2</accession>
<dbReference type="InterPro" id="IPR010667">
    <property type="entry name" value="Phage_T4_Gp19"/>
</dbReference>
<dbReference type="AlphaFoldDB" id="A0A1H7S2R2"/>
<dbReference type="RefSeq" id="WP_091409945.1">
    <property type="nucleotide sequence ID" value="NZ_FOAB01000005.1"/>
</dbReference>
<reference evidence="1 2" key="1">
    <citation type="submission" date="2016-10" db="EMBL/GenBank/DDBJ databases">
        <authorList>
            <person name="de Groot N.N."/>
        </authorList>
    </citation>
    <scope>NUCLEOTIDE SEQUENCE [LARGE SCALE GENOMIC DNA]</scope>
    <source>
        <strain evidence="1 2">DSM 25232</strain>
    </source>
</reference>
<protein>
    <submittedName>
        <fullName evidence="1">Conserved hypothetical phage tail region protein</fullName>
    </submittedName>
</protein>
<name>A0A1H7S2R2_AQUAM</name>
<dbReference type="InterPro" id="IPR011747">
    <property type="entry name" value="CHP02241"/>
</dbReference>
<evidence type="ECO:0000313" key="2">
    <source>
        <dbReference type="Proteomes" id="UP000198521"/>
    </source>
</evidence>
<dbReference type="EMBL" id="FOAB01000005">
    <property type="protein sequence ID" value="SEL66911.1"/>
    <property type="molecule type" value="Genomic_DNA"/>
</dbReference>